<reference evidence="1" key="2">
    <citation type="journal article" date="2021" name="PeerJ">
        <title>Extensive microbial diversity within the chicken gut microbiome revealed by metagenomics and culture.</title>
        <authorList>
            <person name="Gilroy R."/>
            <person name="Ravi A."/>
            <person name="Getino M."/>
            <person name="Pursley I."/>
            <person name="Horton D.L."/>
            <person name="Alikhan N.F."/>
            <person name="Baker D."/>
            <person name="Gharbi K."/>
            <person name="Hall N."/>
            <person name="Watson M."/>
            <person name="Adriaenssens E.M."/>
            <person name="Foster-Nyarko E."/>
            <person name="Jarju S."/>
            <person name="Secka A."/>
            <person name="Antonio M."/>
            <person name="Oren A."/>
            <person name="Chaudhuri R.R."/>
            <person name="La Ragione R."/>
            <person name="Hildebrand F."/>
            <person name="Pallen M.J."/>
        </authorList>
    </citation>
    <scope>NUCLEOTIDE SEQUENCE</scope>
    <source>
        <strain evidence="1">CHK197-8231</strain>
    </source>
</reference>
<dbReference type="Proteomes" id="UP000824087">
    <property type="component" value="Unassembled WGS sequence"/>
</dbReference>
<evidence type="ECO:0000313" key="2">
    <source>
        <dbReference type="Proteomes" id="UP000824087"/>
    </source>
</evidence>
<evidence type="ECO:0000313" key="1">
    <source>
        <dbReference type="EMBL" id="HIU23274.1"/>
    </source>
</evidence>
<dbReference type="EMBL" id="DVML01000041">
    <property type="protein sequence ID" value="HIU23274.1"/>
    <property type="molecule type" value="Genomic_DNA"/>
</dbReference>
<protein>
    <submittedName>
        <fullName evidence="1">Uncharacterized protein</fullName>
    </submittedName>
</protein>
<sequence length="108" mass="12882">MDIEKWFKEGTGFDIQELRYLSPPGIPYNIYLDSIDFEGADQKNNIKIHNITIEHYDNKANTSSEKAIDQFFNKKNIKFEKSREWLNDDKLWVTIYDLEPVFEKMKGE</sequence>
<organism evidence="1 2">
    <name type="scientific">Candidatus Fimihabitans intestinipullorum</name>
    <dbReference type="NCBI Taxonomy" id="2840820"/>
    <lineage>
        <taxon>Bacteria</taxon>
        <taxon>Bacillati</taxon>
        <taxon>Mycoplasmatota</taxon>
        <taxon>Mycoplasmatota incertae sedis</taxon>
        <taxon>Candidatus Fimihabitans</taxon>
    </lineage>
</organism>
<name>A0A9D1L357_9BACT</name>
<gene>
    <name evidence="1" type="ORF">IAD49_06825</name>
</gene>
<comment type="caution">
    <text evidence="1">The sequence shown here is derived from an EMBL/GenBank/DDBJ whole genome shotgun (WGS) entry which is preliminary data.</text>
</comment>
<accession>A0A9D1L357</accession>
<dbReference type="AlphaFoldDB" id="A0A9D1L357"/>
<proteinExistence type="predicted"/>
<reference evidence="1" key="1">
    <citation type="submission" date="2020-10" db="EMBL/GenBank/DDBJ databases">
        <authorList>
            <person name="Gilroy R."/>
        </authorList>
    </citation>
    <scope>NUCLEOTIDE SEQUENCE</scope>
    <source>
        <strain evidence="1">CHK197-8231</strain>
    </source>
</reference>